<protein>
    <submittedName>
        <fullName evidence="1">Uncharacterized protein</fullName>
    </submittedName>
</protein>
<name>A0A2P2N7L9_RHIMU</name>
<dbReference type="EMBL" id="GGEC01058015">
    <property type="protein sequence ID" value="MBX38499.1"/>
    <property type="molecule type" value="Transcribed_RNA"/>
</dbReference>
<evidence type="ECO:0000313" key="1">
    <source>
        <dbReference type="EMBL" id="MBX38499.1"/>
    </source>
</evidence>
<reference evidence="1" key="1">
    <citation type="submission" date="2018-02" db="EMBL/GenBank/DDBJ databases">
        <title>Rhizophora mucronata_Transcriptome.</title>
        <authorList>
            <person name="Meera S.P."/>
            <person name="Sreeshan A."/>
            <person name="Augustine A."/>
        </authorList>
    </citation>
    <scope>NUCLEOTIDE SEQUENCE</scope>
    <source>
        <tissue evidence="1">Leaf</tissue>
    </source>
</reference>
<proteinExistence type="predicted"/>
<organism evidence="1">
    <name type="scientific">Rhizophora mucronata</name>
    <name type="common">Asiatic mangrove</name>
    <dbReference type="NCBI Taxonomy" id="61149"/>
    <lineage>
        <taxon>Eukaryota</taxon>
        <taxon>Viridiplantae</taxon>
        <taxon>Streptophyta</taxon>
        <taxon>Embryophyta</taxon>
        <taxon>Tracheophyta</taxon>
        <taxon>Spermatophyta</taxon>
        <taxon>Magnoliopsida</taxon>
        <taxon>eudicotyledons</taxon>
        <taxon>Gunneridae</taxon>
        <taxon>Pentapetalae</taxon>
        <taxon>rosids</taxon>
        <taxon>fabids</taxon>
        <taxon>Malpighiales</taxon>
        <taxon>Rhizophoraceae</taxon>
        <taxon>Rhizophora</taxon>
    </lineage>
</organism>
<dbReference type="AlphaFoldDB" id="A0A2P2N7L9"/>
<accession>A0A2P2N7L9</accession>
<sequence length="31" mass="3578">MLVTLFHAPHKEADGDNWFLDINMMTISNIC</sequence>